<organism evidence="1 2">
    <name type="scientific">Tanacetum coccineum</name>
    <dbReference type="NCBI Taxonomy" id="301880"/>
    <lineage>
        <taxon>Eukaryota</taxon>
        <taxon>Viridiplantae</taxon>
        <taxon>Streptophyta</taxon>
        <taxon>Embryophyta</taxon>
        <taxon>Tracheophyta</taxon>
        <taxon>Spermatophyta</taxon>
        <taxon>Magnoliopsida</taxon>
        <taxon>eudicotyledons</taxon>
        <taxon>Gunneridae</taxon>
        <taxon>Pentapetalae</taxon>
        <taxon>asterids</taxon>
        <taxon>campanulids</taxon>
        <taxon>Asterales</taxon>
        <taxon>Asteraceae</taxon>
        <taxon>Asteroideae</taxon>
        <taxon>Anthemideae</taxon>
        <taxon>Anthemidinae</taxon>
        <taxon>Tanacetum</taxon>
    </lineage>
</organism>
<evidence type="ECO:0000313" key="2">
    <source>
        <dbReference type="Proteomes" id="UP001151760"/>
    </source>
</evidence>
<dbReference type="Proteomes" id="UP001151760">
    <property type="component" value="Unassembled WGS sequence"/>
</dbReference>
<protein>
    <submittedName>
        <fullName evidence="1">Uncharacterized protein</fullName>
    </submittedName>
</protein>
<gene>
    <name evidence="1" type="ORF">Tco_0991587</name>
</gene>
<accession>A0ABQ5EZP1</accession>
<proteinExistence type="predicted"/>
<dbReference type="EMBL" id="BQNB010016853">
    <property type="protein sequence ID" value="GJT56533.1"/>
    <property type="molecule type" value="Genomic_DNA"/>
</dbReference>
<keyword evidence="2" id="KW-1185">Reference proteome</keyword>
<comment type="caution">
    <text evidence="1">The sequence shown here is derived from an EMBL/GenBank/DDBJ whole genome shotgun (WGS) entry which is preliminary data.</text>
</comment>
<evidence type="ECO:0000313" key="1">
    <source>
        <dbReference type="EMBL" id="GJT56533.1"/>
    </source>
</evidence>
<reference evidence="1" key="2">
    <citation type="submission" date="2022-01" db="EMBL/GenBank/DDBJ databases">
        <authorList>
            <person name="Yamashiro T."/>
            <person name="Shiraishi A."/>
            <person name="Satake H."/>
            <person name="Nakayama K."/>
        </authorList>
    </citation>
    <scope>NUCLEOTIDE SEQUENCE</scope>
</reference>
<reference evidence="1" key="1">
    <citation type="journal article" date="2022" name="Int. J. Mol. Sci.">
        <title>Draft Genome of Tanacetum Coccineum: Genomic Comparison of Closely Related Tanacetum-Family Plants.</title>
        <authorList>
            <person name="Yamashiro T."/>
            <person name="Shiraishi A."/>
            <person name="Nakayama K."/>
            <person name="Satake H."/>
        </authorList>
    </citation>
    <scope>NUCLEOTIDE SEQUENCE</scope>
</reference>
<sequence length="122" mass="14145">MLKRFTGVELELENCRFEKLELLTISYQFQQHVRYSGGGERSWEKLVYEFSNESYPCRKLIEGFFPQAISGSCPPRERKEKASTYIDVVDIRYLKVEGDFIELTDVGHVGSLCHVRQNSACI</sequence>
<name>A0ABQ5EZP1_9ASTR</name>